<keyword evidence="5" id="KW-0238">DNA-binding</keyword>
<dbReference type="GO" id="GO:0003723">
    <property type="term" value="F:RNA binding"/>
    <property type="evidence" value="ECO:0007669"/>
    <property type="project" value="UniProtKB-UniRule"/>
</dbReference>
<feature type="compositionally biased region" description="Basic and acidic residues" evidence="3">
    <location>
        <begin position="151"/>
        <end position="161"/>
    </location>
</feature>
<dbReference type="InterPro" id="IPR012677">
    <property type="entry name" value="Nucleotide-bd_a/b_plait_sf"/>
</dbReference>
<evidence type="ECO:0000259" key="4">
    <source>
        <dbReference type="PROSITE" id="PS50102"/>
    </source>
</evidence>
<dbReference type="Pfam" id="PF00076">
    <property type="entry name" value="RRM_1"/>
    <property type="match status" value="2"/>
</dbReference>
<evidence type="ECO:0000313" key="5">
    <source>
        <dbReference type="EMBL" id="CDW80438.1"/>
    </source>
</evidence>
<dbReference type="Proteomes" id="UP000039865">
    <property type="component" value="Unassembled WGS sequence"/>
</dbReference>
<proteinExistence type="predicted"/>
<feature type="domain" description="RRM" evidence="4">
    <location>
        <begin position="61"/>
        <end position="131"/>
    </location>
</feature>
<dbReference type="CDD" id="cd00590">
    <property type="entry name" value="RRM_SF"/>
    <property type="match status" value="1"/>
</dbReference>
<dbReference type="EMBL" id="CCKQ01008969">
    <property type="protein sequence ID" value="CDW80438.1"/>
    <property type="molecule type" value="Genomic_DNA"/>
</dbReference>
<dbReference type="PANTHER" id="PTHR48027">
    <property type="entry name" value="HETEROGENEOUS NUCLEAR RIBONUCLEOPROTEIN 87F-RELATED"/>
    <property type="match status" value="1"/>
</dbReference>
<dbReference type="GO" id="GO:0003677">
    <property type="term" value="F:DNA binding"/>
    <property type="evidence" value="ECO:0007669"/>
    <property type="project" value="UniProtKB-KW"/>
</dbReference>
<protein>
    <submittedName>
        <fullName evidence="5">Single-stranded g-strand telomeric dna-binding protein</fullName>
    </submittedName>
</protein>
<sequence length="282" mass="32679">MADFSRDDKEKDKYRSLDDLIQEEKKSYHKNDDRHRDNRRNRDRDRRRSNSNNKEHGNGSYKVFVSNLSFDTTWKTLKDHMRKAGEVVRADVFMDDRGRSRGLGIVEYKSNSDATRAIKELHNSTLDGRVIFAREVGIIEKILALTDDEERGGGERGHDRSGNGGGDYSHKRNDRVERVRRSRSRSLSIQRKGQKDADSRDKGKKIFIGNLPYSVSKQQLKEAFKEFGDILSTEVQHDDRGKSKGYGIVIFSDWEAADEAIKQMDQAKFNDRTVTVRLDRNY</sequence>
<feature type="region of interest" description="Disordered" evidence="3">
    <location>
        <begin position="149"/>
        <end position="201"/>
    </location>
</feature>
<evidence type="ECO:0000256" key="3">
    <source>
        <dbReference type="SAM" id="MobiDB-lite"/>
    </source>
</evidence>
<dbReference type="InParanoid" id="A0A078AI18"/>
<keyword evidence="1 2" id="KW-0694">RNA-binding</keyword>
<reference evidence="5 6" key="1">
    <citation type="submission" date="2014-06" db="EMBL/GenBank/DDBJ databases">
        <authorList>
            <person name="Swart Estienne"/>
        </authorList>
    </citation>
    <scope>NUCLEOTIDE SEQUENCE [LARGE SCALE GENOMIC DNA]</scope>
    <source>
        <strain evidence="5 6">130c</strain>
    </source>
</reference>
<accession>A0A078AI18</accession>
<feature type="compositionally biased region" description="Basic and acidic residues" evidence="3">
    <location>
        <begin position="168"/>
        <end position="179"/>
    </location>
</feature>
<feature type="region of interest" description="Disordered" evidence="3">
    <location>
        <begin position="1"/>
        <end position="60"/>
    </location>
</feature>
<feature type="domain" description="RRM" evidence="4">
    <location>
        <begin position="204"/>
        <end position="281"/>
    </location>
</feature>
<dbReference type="InterPro" id="IPR000504">
    <property type="entry name" value="RRM_dom"/>
</dbReference>
<dbReference type="InterPro" id="IPR052462">
    <property type="entry name" value="SLIRP/GR-RBP-like"/>
</dbReference>
<keyword evidence="6" id="KW-1185">Reference proteome</keyword>
<dbReference type="InterPro" id="IPR035979">
    <property type="entry name" value="RBD_domain_sf"/>
</dbReference>
<dbReference type="SMART" id="SM00360">
    <property type="entry name" value="RRM"/>
    <property type="match status" value="2"/>
</dbReference>
<gene>
    <name evidence="5" type="primary">Contig10901.g11653</name>
    <name evidence="5" type="ORF">STYLEM_9436</name>
</gene>
<dbReference type="AlphaFoldDB" id="A0A078AI18"/>
<dbReference type="PROSITE" id="PS50102">
    <property type="entry name" value="RRM"/>
    <property type="match status" value="2"/>
</dbReference>
<dbReference type="OMA" id="HMKSAGD"/>
<name>A0A078AI18_STYLE</name>
<organism evidence="5 6">
    <name type="scientific">Stylonychia lemnae</name>
    <name type="common">Ciliate</name>
    <dbReference type="NCBI Taxonomy" id="5949"/>
    <lineage>
        <taxon>Eukaryota</taxon>
        <taxon>Sar</taxon>
        <taxon>Alveolata</taxon>
        <taxon>Ciliophora</taxon>
        <taxon>Intramacronucleata</taxon>
        <taxon>Spirotrichea</taxon>
        <taxon>Stichotrichia</taxon>
        <taxon>Sporadotrichida</taxon>
        <taxon>Oxytrichidae</taxon>
        <taxon>Stylonychinae</taxon>
        <taxon>Stylonychia</taxon>
    </lineage>
</organism>
<evidence type="ECO:0000256" key="1">
    <source>
        <dbReference type="ARBA" id="ARBA00022884"/>
    </source>
</evidence>
<dbReference type="SUPFAM" id="SSF54928">
    <property type="entry name" value="RNA-binding domain, RBD"/>
    <property type="match status" value="2"/>
</dbReference>
<evidence type="ECO:0000313" key="6">
    <source>
        <dbReference type="Proteomes" id="UP000039865"/>
    </source>
</evidence>
<dbReference type="Gene3D" id="3.30.70.330">
    <property type="match status" value="2"/>
</dbReference>
<feature type="compositionally biased region" description="Basic and acidic residues" evidence="3">
    <location>
        <begin position="1"/>
        <end position="57"/>
    </location>
</feature>
<dbReference type="OrthoDB" id="295388at2759"/>
<evidence type="ECO:0000256" key="2">
    <source>
        <dbReference type="PROSITE-ProRule" id="PRU00176"/>
    </source>
</evidence>